<reference evidence="10" key="1">
    <citation type="submission" date="2025-08" db="UniProtKB">
        <authorList>
            <consortium name="Ensembl"/>
        </authorList>
    </citation>
    <scope>IDENTIFICATION</scope>
</reference>
<dbReference type="Ensembl" id="ENSPMAT00000007939.1">
    <property type="protein sequence ID" value="ENSPMAP00000007904.1"/>
    <property type="gene ID" value="ENSPMAG00000007161.1"/>
</dbReference>
<dbReference type="GO" id="GO:0048854">
    <property type="term" value="P:brain morphogenesis"/>
    <property type="evidence" value="ECO:0007669"/>
    <property type="project" value="Ensembl"/>
</dbReference>
<keyword evidence="3 9" id="KW-0337">GPI-anchor biosynthesis</keyword>
<feature type="signal peptide" evidence="9">
    <location>
        <begin position="1"/>
        <end position="24"/>
    </location>
</feature>
<dbReference type="AlphaFoldDB" id="S4RRR7"/>
<feature type="chain" id="PRO_5016485864" description="Post-GPI attachment to proteins factor 3" evidence="9">
    <location>
        <begin position="25"/>
        <end position="323"/>
    </location>
</feature>
<evidence type="ECO:0000256" key="2">
    <source>
        <dbReference type="ARBA" id="ARBA00006387"/>
    </source>
</evidence>
<evidence type="ECO:0000256" key="1">
    <source>
        <dbReference type="ARBA" id="ARBA00004127"/>
    </source>
</evidence>
<dbReference type="PANTHER" id="PTHR13148:SF0">
    <property type="entry name" value="POST-GPI ATTACHMENT TO PROTEINS FACTOR 3"/>
    <property type="match status" value="1"/>
</dbReference>
<keyword evidence="7 9" id="KW-0472">Membrane</keyword>
<evidence type="ECO:0000256" key="8">
    <source>
        <dbReference type="ARBA" id="ARBA00093305"/>
    </source>
</evidence>
<dbReference type="GeneTree" id="ENSGT00390000001304"/>
<evidence type="ECO:0000256" key="4">
    <source>
        <dbReference type="ARBA" id="ARBA00022692"/>
    </source>
</evidence>
<comment type="similarity">
    <text evidence="2 9">Belongs to the PGAP3 family.</text>
</comment>
<dbReference type="GO" id="GO:0006506">
    <property type="term" value="P:GPI anchor biosynthetic process"/>
    <property type="evidence" value="ECO:0007669"/>
    <property type="project" value="UniProtKB-KW"/>
</dbReference>
<organism evidence="10">
    <name type="scientific">Petromyzon marinus</name>
    <name type="common">Sea lamprey</name>
    <dbReference type="NCBI Taxonomy" id="7757"/>
    <lineage>
        <taxon>Eukaryota</taxon>
        <taxon>Metazoa</taxon>
        <taxon>Chordata</taxon>
        <taxon>Craniata</taxon>
        <taxon>Vertebrata</taxon>
        <taxon>Cyclostomata</taxon>
        <taxon>Hyperoartia</taxon>
        <taxon>Petromyzontiformes</taxon>
        <taxon>Petromyzontidae</taxon>
        <taxon>Petromyzon</taxon>
    </lineage>
</organism>
<dbReference type="Pfam" id="PF04080">
    <property type="entry name" value="Per1"/>
    <property type="match status" value="1"/>
</dbReference>
<dbReference type="STRING" id="7757.ENSPMAP00000007904"/>
<dbReference type="PANTHER" id="PTHR13148">
    <property type="entry name" value="PER1-RELATED"/>
    <property type="match status" value="1"/>
</dbReference>
<feature type="transmembrane region" description="Helical" evidence="9">
    <location>
        <begin position="256"/>
        <end position="276"/>
    </location>
</feature>
<feature type="transmembrane region" description="Helical" evidence="9">
    <location>
        <begin position="199"/>
        <end position="219"/>
    </location>
</feature>
<comment type="function">
    <text evidence="8">Involved in the fatty acid remodeling steps of GPI-anchor maturation where the unsaturated acyl chain at sn-2 of inositol phosphate is replaced by a saturated stearoyl chain. May catalyze the first step of the fatty acid remodeling, by removing the unsaturated acyl chain at sn-2 of inositol phosphate, generating a lyso-GPI intermediate. The fatty acid remodeling steps is critical for the integration of GPI-APs into lipid rafts.</text>
</comment>
<dbReference type="OMA" id="DFMIEDC"/>
<evidence type="ECO:0000256" key="5">
    <source>
        <dbReference type="ARBA" id="ARBA00022729"/>
    </source>
</evidence>
<feature type="transmembrane region" description="Helical" evidence="9">
    <location>
        <begin position="139"/>
        <end position="161"/>
    </location>
</feature>
<proteinExistence type="inferred from homology"/>
<dbReference type="GO" id="GO:0005789">
    <property type="term" value="C:endoplasmic reticulum membrane"/>
    <property type="evidence" value="ECO:0007669"/>
    <property type="project" value="TreeGrafter"/>
</dbReference>
<evidence type="ECO:0000256" key="7">
    <source>
        <dbReference type="ARBA" id="ARBA00023136"/>
    </source>
</evidence>
<evidence type="ECO:0000256" key="3">
    <source>
        <dbReference type="ARBA" id="ARBA00022502"/>
    </source>
</evidence>
<keyword evidence="6 9" id="KW-1133">Transmembrane helix</keyword>
<comment type="caution">
    <text evidence="9">Lacks conserved residue(s) required for the propagation of feature annotation.</text>
</comment>
<feature type="transmembrane region" description="Helical" evidence="9">
    <location>
        <begin position="173"/>
        <end position="192"/>
    </location>
</feature>
<keyword evidence="5 9" id="KW-0732">Signal</keyword>
<sequence length="323" mass="37006">MRHHLRALCLCAVALGLCVAVTQASLGDRQPHYAQCVKRCTRGNCTGHAAGHLMSRTCGLSCLAGWLCEDECRYTCMWDTVALFLKEGRSVPQFHGKWPFVRLLCIQEPLSALASLLNGLSYYAAMVMYRKKIPSTAPIYQTVIAFSLIGMNTWLWSTVFHCKDTPWTEKMDYFSATSLILYSIYFCCIRTVGQRHPGAASVFGAVLVSFFAYHVWYMGFVRFDYGYNIIANATIGLVNLLWWLGWCLRSHRERPYVWRCAFVVLCLHGLALLELLDFPPLLWTLDAHALWHIGTIPLPLVFYRFLIEDSLYLLKEQELKKIY</sequence>
<feature type="transmembrane region" description="Helical" evidence="9">
    <location>
        <begin position="225"/>
        <end position="244"/>
    </location>
</feature>
<dbReference type="HOGENOM" id="CLU_032917_1_0_1"/>
<dbReference type="InterPro" id="IPR007217">
    <property type="entry name" value="Per1-like"/>
</dbReference>
<feature type="transmembrane region" description="Helical" evidence="9">
    <location>
        <begin position="288"/>
        <end position="307"/>
    </location>
</feature>
<evidence type="ECO:0000256" key="9">
    <source>
        <dbReference type="RuleBase" id="RU365066"/>
    </source>
</evidence>
<accession>S4RRR7</accession>
<comment type="function">
    <text evidence="9">Involved in the lipid remodeling steps of GPI-anchor maturation.</text>
</comment>
<protein>
    <recommendedName>
        <fullName evidence="9">Post-GPI attachment to proteins factor 3</fullName>
    </recommendedName>
</protein>
<comment type="subcellular location">
    <subcellularLocation>
        <location evidence="1">Endomembrane system</location>
        <topology evidence="1">Multi-pass membrane protein</topology>
    </subcellularLocation>
    <subcellularLocation>
        <location evidence="9">Golgi apparatus membrane</location>
        <topology evidence="9">Multi-pass membrane protein</topology>
    </subcellularLocation>
</comment>
<dbReference type="GO" id="GO:0000139">
    <property type="term" value="C:Golgi membrane"/>
    <property type="evidence" value="ECO:0007669"/>
    <property type="project" value="UniProtKB-SubCell"/>
</dbReference>
<reference evidence="10" key="2">
    <citation type="submission" date="2025-09" db="UniProtKB">
        <authorList>
            <consortium name="Ensembl"/>
        </authorList>
    </citation>
    <scope>IDENTIFICATION</scope>
</reference>
<evidence type="ECO:0000313" key="10">
    <source>
        <dbReference type="Ensembl" id="ENSPMAP00000007904.1"/>
    </source>
</evidence>
<dbReference type="GO" id="GO:0016788">
    <property type="term" value="F:hydrolase activity, acting on ester bonds"/>
    <property type="evidence" value="ECO:0007669"/>
    <property type="project" value="TreeGrafter"/>
</dbReference>
<keyword evidence="4 9" id="KW-0812">Transmembrane</keyword>
<keyword evidence="9" id="KW-0333">Golgi apparatus</keyword>
<evidence type="ECO:0000256" key="6">
    <source>
        <dbReference type="ARBA" id="ARBA00022989"/>
    </source>
</evidence>
<name>S4RRR7_PETMA</name>